<protein>
    <submittedName>
        <fullName evidence="1">Uncharacterized protein</fullName>
    </submittedName>
</protein>
<organism evidence="1 2">
    <name type="scientific">Caulobacter phage CcrBL9</name>
    <dbReference type="NCBI Taxonomy" id="2283270"/>
    <lineage>
        <taxon>Viruses</taxon>
        <taxon>Duplodnaviria</taxon>
        <taxon>Heunggongvirae</taxon>
        <taxon>Uroviricota</taxon>
        <taxon>Caudoviricetes</taxon>
        <taxon>Jeanschmidtviridae</taxon>
        <taxon>Bertelyvirus</taxon>
        <taxon>Bertelyvirus BL9</taxon>
    </lineage>
</organism>
<evidence type="ECO:0000313" key="1">
    <source>
        <dbReference type="EMBL" id="AXQ69102.1"/>
    </source>
</evidence>
<keyword evidence="2" id="KW-1185">Reference proteome</keyword>
<evidence type="ECO:0000313" key="2">
    <source>
        <dbReference type="Proteomes" id="UP000259421"/>
    </source>
</evidence>
<reference evidence="1 2" key="2">
    <citation type="submission" date="2018-09" db="EMBL/GenBank/DDBJ databases">
        <title>Giant CbK-like Caulobacter bacteriophages have genetically divergent genomes.</title>
        <authorList>
            <person name="Wilson K."/>
            <person name="Ely B."/>
        </authorList>
    </citation>
    <scope>NUCLEOTIDE SEQUENCE [LARGE SCALE GENOMIC DNA]</scope>
</reference>
<gene>
    <name evidence="1" type="ORF">CcrBL9_gp078c</name>
</gene>
<name>A0A385EE26_9CAUD</name>
<dbReference type="Proteomes" id="UP000259421">
    <property type="component" value="Segment"/>
</dbReference>
<proteinExistence type="predicted"/>
<reference evidence="2" key="1">
    <citation type="submission" date="2018-07" db="EMBL/GenBank/DDBJ databases">
        <title>Giant CbK-like Caulobacter bacteriophages have genetically divergent genomes.</title>
        <authorList>
            <person name="Wilson K.M."/>
            <person name="Ely B."/>
        </authorList>
    </citation>
    <scope>NUCLEOTIDE SEQUENCE [LARGE SCALE GENOMIC DNA]</scope>
</reference>
<sequence length="117" mass="12923">MSHDPIHVIATLYHPDDLRFTTDNEPAPFAIVEIGMFSQVVAMGFKPEDYIRLTLRPGDNLLSTPIVGEYRGTIASVDKAIARHTDEAGTPFVSEVHLSVDLFDGPDFKKVSHDDQG</sequence>
<accession>A0A385EE26</accession>
<dbReference type="EMBL" id="MH588546">
    <property type="protein sequence ID" value="AXQ69102.1"/>
    <property type="molecule type" value="Genomic_DNA"/>
</dbReference>